<dbReference type="CDD" id="cd04795">
    <property type="entry name" value="SIS"/>
    <property type="match status" value="1"/>
</dbReference>
<dbReference type="AlphaFoldDB" id="A0A485AM02"/>
<evidence type="ECO:0000313" key="1">
    <source>
        <dbReference type="EMBL" id="VFS60913.1"/>
    </source>
</evidence>
<organism evidence="1 2">
    <name type="scientific">Raoultella planticola</name>
    <name type="common">Klebsiella planticola</name>
    <dbReference type="NCBI Taxonomy" id="575"/>
    <lineage>
        <taxon>Bacteria</taxon>
        <taxon>Pseudomonadati</taxon>
        <taxon>Pseudomonadota</taxon>
        <taxon>Gammaproteobacteria</taxon>
        <taxon>Enterobacterales</taxon>
        <taxon>Enterobacteriaceae</taxon>
        <taxon>Klebsiella/Raoultella group</taxon>
        <taxon>Raoultella</taxon>
    </lineage>
</organism>
<reference evidence="1 2" key="1">
    <citation type="submission" date="2019-03" db="EMBL/GenBank/DDBJ databases">
        <authorList>
            <consortium name="Pathogen Informatics"/>
        </authorList>
    </citation>
    <scope>NUCLEOTIDE SEQUENCE [LARGE SCALE GENOMIC DNA]</scope>
    <source>
        <strain evidence="1 2">NCTC12998</strain>
    </source>
</reference>
<accession>A0A485AM02</accession>
<name>A0A485AM02_RAOPL</name>
<dbReference type="Gene3D" id="3.40.50.10490">
    <property type="entry name" value="Glucose-6-phosphate isomerase like protein, domain 1"/>
    <property type="match status" value="1"/>
</dbReference>
<protein>
    <submittedName>
        <fullName evidence="1">Uncharacterized protein</fullName>
    </submittedName>
</protein>
<dbReference type="EMBL" id="CAADJE010000017">
    <property type="protein sequence ID" value="VFS60913.1"/>
    <property type="molecule type" value="Genomic_DNA"/>
</dbReference>
<dbReference type="Proteomes" id="UP000345637">
    <property type="component" value="Unassembled WGS sequence"/>
</dbReference>
<sequence length="59" mass="6515">MLNRTGFSLAEQLISLQRGDVMIMMGQKSPHREGMTALREARRLGIPTILLTQAGGLTF</sequence>
<gene>
    <name evidence="1" type="ORF">NCTC12998_01467</name>
</gene>
<proteinExistence type="predicted"/>
<evidence type="ECO:0000313" key="2">
    <source>
        <dbReference type="Proteomes" id="UP000345637"/>
    </source>
</evidence>